<protein>
    <recommendedName>
        <fullName evidence="15">Calcium-channel protein CCH1</fullName>
    </recommendedName>
</protein>
<dbReference type="GO" id="GO:0098703">
    <property type="term" value="P:calcium ion import across plasma membrane"/>
    <property type="evidence" value="ECO:0007669"/>
    <property type="project" value="TreeGrafter"/>
</dbReference>
<feature type="compositionally biased region" description="Polar residues" evidence="17">
    <location>
        <begin position="28"/>
        <end position="42"/>
    </location>
</feature>
<sequence length="2014" mass="224936">MEANAGHPRSRTGHSSNGSSSAVDISGLPSSPALQPSDTSAPAYTHRRLSWSNAEGGPDSPPAAQEPGPSNPEVPEEHPVFSLVDCPIRTDFPSSSTPHPDAFPTSLFSTLGADADTTPDDDKTRLIGEAEPQMDGDWPRDLSVDSERSAGITSQSRRRYTTPLRIAIMNVFRRASMRVANVRGPRNYNPLREGDEHSDAGPTLDVIEETTEPDDGERVASQPLPSGPLRGRAFGILGPTSPLRLRLYKLLIHPYTEPTILALILINAVALVVQASRTLLLPDTQVPITVKGYFHAWEDFVIFVLFILFTIEALGRICISGLLLDPEVPISSIFSLSFFKSAHTTSTHSASSVPLTRSGSLARGYTLRRVYHNVAKPFSISLSSHARNPSSAQVPDRRPSSSALHGETHSGDPELPPTFLSRIMKSDVQESDPNRHISLPFRLDMEMAQSKIVRNIPYLRQGWGRIDFLAVIGFWVSFGLSTAGLERGTHHIGIFRALGVLRIARLLSVTNGTTTIMRSLKIARPLLANVICFIIFAVMLFSVIGVQSFKTSLRRSCNLLPVLGENSTPLSQTCGGHINATTLAPSPYLNSDGISGSITKGFICPLGQVCQEGDNPFGGVESFDTMYYAILQIVVLASASSWSRIMYQIIGSESAVASIFFIFGILVLNFWLFNLLVGVITNSFSAIRSGTKKSAFGAAPLGRVEEETDEGWSAETGHHVGENVLKVWWSYTRWFWVLLAFASLVAQATTTADMSAMHRKIINITELLITFAFDIEIVVRIAVELPAWRNFFLHGSNWLDLIIAIGSSVIQIPAIHDSRVYPWLTVFQLARFHRVLLVVPRMKPLMLTVFGNMYGLVNMTLFLMLVTFLAALFAIQLLQGDMDGNATMNFAQLFNSFLAVYQILSGENWTAVLYDATDAELKLGQAIIVCTFLCCWLLFSNFIVMQMFIAVINENFDVAEETKRKMQASNYSGKHSQTTGNRWTNMLNPYLWFKTRSTTVNAETSSSTSVLENTKTLVQQDPFPVHHGLGQRHAPPSASNKSHHIRRESLGLLSEIFTGNDTKDDIPLLELHQIRSELRGLDDQDEREIDRCFDTLAKLKKRGSKDSGDIHRTETMELIQRHRTYDRTFWIFSQANPLRRLCQRIVRPSCGERIFGTPTSGVAHTFFQLAILLAVIGSIATEAVATPLYRRDYYMQHGAVRDAWFHVTEATFGLILVVEFLIKIIADGLLFTPNAYIRSIWNIIDSVIMVGVLANVTFTLVFVAGLSRFIRALKALQALRLMTLIDKMRSTFEDLILAGFIRILDAAVLSMLYLIPFSVWGTTIFAGLTNECNDTGVQGIGDCTNEYVNSIYGGNFGFLVPRVWDNPAPSTTFSFDNFPASLLILFEIVSSGWTDVMSVATSITGKGQQPQPHAAQANAIFFVTFNLLGAVIVGTLFVSIIIGNFSLRTGSAYLTDAQREWIDLQRLIKRLKPSKRPKVRPSSPFQAWCYDRAIHKHGWWTRMMTFLFVVQIIVLMTQSFSAQTADDWHNIVSLIISLMYVVDTTIRLYGLGWRSFSANGWNLFDVLVASGSFLTTLFARFYPSDYSTELLQKLFLVSMAFKLVQRVGILNQLFKTGTASISVILNLLALWFTLFLFFAIMYMEVFGLTKWYSGENIDQNFQTMGSALLMLVSVSTGEGWNQFMHDYTLAYPRCTQVSYGIYQTDCGSTAWAFSLFIAWNLLSMFIFVNMFTGVVVESFSYVFQSTGGLLKSITRHETRAFKKAWVQFSDPKTGLLERPNLVPFLAKLDGVFEVRIYPPHYSISSILEACQDKSNKDNETGGIHVRKLNRLLSKIDFEDIRMRRAVYMRIYHEANVMYYRGKGISFTEMLMLLAHHKLIDDREALGLKELEVREEMLKLVADLVGLDMVRSQLRMLSLRREFVQLRERMLTTAKVRGVGSAIPPTPGTSLPRSSAAKDIGSHQSEGEWHSEQDPTSPKLSPRILLPELEGMGSRENLLDDPDDVHSPRRDIPKK</sequence>
<keyword evidence="2" id="KW-0813">Transport</keyword>
<evidence type="ECO:0000256" key="16">
    <source>
        <dbReference type="RuleBase" id="RU003808"/>
    </source>
</evidence>
<dbReference type="SUPFAM" id="SSF81324">
    <property type="entry name" value="Voltage-gated potassium channels"/>
    <property type="match status" value="4"/>
</dbReference>
<feature type="transmembrane region" description="Helical" evidence="18">
    <location>
        <begin position="1528"/>
        <end position="1549"/>
    </location>
</feature>
<dbReference type="InterPro" id="IPR027359">
    <property type="entry name" value="Volt_channel_dom_sf"/>
</dbReference>
<evidence type="ECO:0000256" key="1">
    <source>
        <dbReference type="ARBA" id="ARBA00004651"/>
    </source>
</evidence>
<keyword evidence="6 18" id="KW-0812">Transmembrane</keyword>
<feature type="transmembrane region" description="Helical" evidence="18">
    <location>
        <begin position="626"/>
        <end position="647"/>
    </location>
</feature>
<evidence type="ECO:0000256" key="12">
    <source>
        <dbReference type="ARBA" id="ARBA00023180"/>
    </source>
</evidence>
<feature type="region of interest" description="Disordered" evidence="17">
    <location>
        <begin position="1"/>
        <end position="78"/>
    </location>
</feature>
<feature type="transmembrane region" description="Helical" evidence="18">
    <location>
        <begin position="1504"/>
        <end position="1522"/>
    </location>
</feature>
<proteinExistence type="inferred from homology"/>
<dbReference type="EMBL" id="JAGFBS010000021">
    <property type="protein sequence ID" value="KAG6373639.1"/>
    <property type="molecule type" value="Genomic_DNA"/>
</dbReference>
<evidence type="ECO:0000256" key="18">
    <source>
        <dbReference type="SAM" id="Phobius"/>
    </source>
</evidence>
<dbReference type="Gene3D" id="1.10.287.70">
    <property type="match status" value="4"/>
</dbReference>
<evidence type="ECO:0000256" key="17">
    <source>
        <dbReference type="SAM" id="MobiDB-lite"/>
    </source>
</evidence>
<evidence type="ECO:0000256" key="2">
    <source>
        <dbReference type="ARBA" id="ARBA00022448"/>
    </source>
</evidence>
<evidence type="ECO:0000256" key="8">
    <source>
        <dbReference type="ARBA" id="ARBA00022882"/>
    </source>
</evidence>
<dbReference type="PANTHER" id="PTHR45628">
    <property type="entry name" value="VOLTAGE-DEPENDENT CALCIUM CHANNEL TYPE A SUBUNIT ALPHA-1"/>
    <property type="match status" value="1"/>
</dbReference>
<evidence type="ECO:0000256" key="4">
    <source>
        <dbReference type="ARBA" id="ARBA00022568"/>
    </source>
</evidence>
<dbReference type="InterPro" id="IPR002077">
    <property type="entry name" value="VDCCAlpha1"/>
</dbReference>
<feature type="transmembrane region" description="Helical" evidence="18">
    <location>
        <begin position="1166"/>
        <end position="1189"/>
    </location>
</feature>
<evidence type="ECO:0000256" key="7">
    <source>
        <dbReference type="ARBA" id="ARBA00022837"/>
    </source>
</evidence>
<dbReference type="Pfam" id="PF00520">
    <property type="entry name" value="Ion_trans"/>
    <property type="match status" value="4"/>
</dbReference>
<feature type="region of interest" description="Disordered" evidence="17">
    <location>
        <begin position="131"/>
        <end position="156"/>
    </location>
</feature>
<evidence type="ECO:0000256" key="5">
    <source>
        <dbReference type="ARBA" id="ARBA00022673"/>
    </source>
</evidence>
<feature type="domain" description="Ion transport" evidence="19">
    <location>
        <begin position="1164"/>
        <end position="1448"/>
    </location>
</feature>
<feature type="transmembrane region" description="Helical" evidence="18">
    <location>
        <begin position="659"/>
        <end position="680"/>
    </location>
</feature>
<dbReference type="InterPro" id="IPR005821">
    <property type="entry name" value="Ion_trans_dom"/>
</dbReference>
<dbReference type="GO" id="GO:0008331">
    <property type="term" value="F:high voltage-gated calcium channel activity"/>
    <property type="evidence" value="ECO:0007669"/>
    <property type="project" value="TreeGrafter"/>
</dbReference>
<dbReference type="PRINTS" id="PR00167">
    <property type="entry name" value="CACHANNEL"/>
</dbReference>
<comment type="caution">
    <text evidence="20">The sequence shown here is derived from an EMBL/GenBank/DDBJ whole genome shotgun (WGS) entry which is preliminary data.</text>
</comment>
<feature type="domain" description="Ion transport" evidence="19">
    <location>
        <begin position="1498"/>
        <end position="1744"/>
    </location>
</feature>
<feature type="transmembrane region" description="Helical" evidence="18">
    <location>
        <begin position="259"/>
        <end position="280"/>
    </location>
</feature>
<comment type="subcellular location">
    <subcellularLocation>
        <location evidence="1">Cell membrane</location>
        <topology evidence="1">Multi-pass membrane protein</topology>
    </subcellularLocation>
    <subcellularLocation>
        <location evidence="16">Membrane</location>
        <topology evidence="16">Multi-pass membrane protein</topology>
    </subcellularLocation>
</comment>
<feature type="transmembrane region" description="Helical" evidence="18">
    <location>
        <begin position="1243"/>
        <end position="1270"/>
    </location>
</feature>
<feature type="transmembrane region" description="Helical" evidence="18">
    <location>
        <begin position="851"/>
        <end position="878"/>
    </location>
</feature>
<evidence type="ECO:0000313" key="20">
    <source>
        <dbReference type="EMBL" id="KAG6373639.1"/>
    </source>
</evidence>
<evidence type="ECO:0000256" key="15">
    <source>
        <dbReference type="ARBA" id="ARBA00067459"/>
    </source>
</evidence>
<evidence type="ECO:0000256" key="11">
    <source>
        <dbReference type="ARBA" id="ARBA00023136"/>
    </source>
</evidence>
<keyword evidence="3" id="KW-1003">Cell membrane</keyword>
<evidence type="ECO:0000313" key="21">
    <source>
        <dbReference type="Proteomes" id="UP000683000"/>
    </source>
</evidence>
<dbReference type="Gene3D" id="1.20.120.350">
    <property type="entry name" value="Voltage-gated potassium channels. Chain C"/>
    <property type="match status" value="4"/>
</dbReference>
<feature type="domain" description="Ion transport" evidence="19">
    <location>
        <begin position="730"/>
        <end position="962"/>
    </location>
</feature>
<keyword evidence="12" id="KW-0325">Glycoprotein</keyword>
<feature type="transmembrane region" description="Helical" evidence="18">
    <location>
        <begin position="1561"/>
        <end position="1582"/>
    </location>
</feature>
<name>A0A8I2YJR7_9AGAM</name>
<feature type="transmembrane region" description="Helical" evidence="18">
    <location>
        <begin position="300"/>
        <end position="324"/>
    </location>
</feature>
<evidence type="ECO:0000256" key="6">
    <source>
        <dbReference type="ARBA" id="ARBA00022692"/>
    </source>
</evidence>
<gene>
    <name evidence="20" type="ORF">JVT61DRAFT_6301</name>
</gene>
<dbReference type="OrthoDB" id="416585at2759"/>
<keyword evidence="4 16" id="KW-0109">Calcium transport</keyword>
<dbReference type="Proteomes" id="UP000683000">
    <property type="component" value="Unassembled WGS sequence"/>
</dbReference>
<keyword evidence="5 16" id="KW-0107">Calcium channel</keyword>
<evidence type="ECO:0000256" key="3">
    <source>
        <dbReference type="ARBA" id="ARBA00022475"/>
    </source>
</evidence>
<feature type="transmembrane region" description="Helical" evidence="18">
    <location>
        <begin position="1717"/>
        <end position="1743"/>
    </location>
</feature>
<keyword evidence="21" id="KW-1185">Reference proteome</keyword>
<reference evidence="20" key="1">
    <citation type="submission" date="2021-03" db="EMBL/GenBank/DDBJ databases">
        <title>Evolutionary innovations through gain and loss of genes in the ectomycorrhizal Boletales.</title>
        <authorList>
            <person name="Wu G."/>
            <person name="Miyauchi S."/>
            <person name="Morin E."/>
            <person name="Yang Z.-L."/>
            <person name="Xu J."/>
            <person name="Martin F.M."/>
        </authorList>
    </citation>
    <scope>NUCLEOTIDE SEQUENCE</scope>
    <source>
        <strain evidence="20">BR01</strain>
    </source>
</reference>
<feature type="region of interest" description="Disordered" evidence="17">
    <location>
        <begin position="1936"/>
        <end position="2014"/>
    </location>
</feature>
<keyword evidence="11 18" id="KW-0472">Membrane</keyword>
<feature type="transmembrane region" description="Helical" evidence="18">
    <location>
        <begin position="734"/>
        <end position="752"/>
    </location>
</feature>
<evidence type="ECO:0000256" key="13">
    <source>
        <dbReference type="ARBA" id="ARBA00023303"/>
    </source>
</evidence>
<feature type="transmembrane region" description="Helical" evidence="18">
    <location>
        <begin position="526"/>
        <end position="546"/>
    </location>
</feature>
<evidence type="ECO:0000256" key="9">
    <source>
        <dbReference type="ARBA" id="ARBA00022989"/>
    </source>
</evidence>
<feature type="transmembrane region" description="Helical" evidence="18">
    <location>
        <begin position="1621"/>
        <end position="1643"/>
    </location>
</feature>
<dbReference type="PANTHER" id="PTHR45628:SF7">
    <property type="entry name" value="VOLTAGE-DEPENDENT CALCIUM CHANNEL TYPE A SUBUNIT ALPHA-1"/>
    <property type="match status" value="1"/>
</dbReference>
<comment type="similarity">
    <text evidence="14 16">Belongs to the calcium channel alpha-1 subunit (TC 1.A.1.11) family.</text>
</comment>
<keyword evidence="8 16" id="KW-0851">Voltage-gated channel</keyword>
<organism evidence="20 21">
    <name type="scientific">Boletus reticuloceps</name>
    <dbReference type="NCBI Taxonomy" id="495285"/>
    <lineage>
        <taxon>Eukaryota</taxon>
        <taxon>Fungi</taxon>
        <taxon>Dikarya</taxon>
        <taxon>Basidiomycota</taxon>
        <taxon>Agaricomycotina</taxon>
        <taxon>Agaricomycetes</taxon>
        <taxon>Agaricomycetidae</taxon>
        <taxon>Boletales</taxon>
        <taxon>Boletineae</taxon>
        <taxon>Boletaceae</taxon>
        <taxon>Boletoideae</taxon>
        <taxon>Boletus</taxon>
    </lineage>
</organism>
<keyword evidence="13" id="KW-0407">Ion channel</keyword>
<feature type="compositionally biased region" description="Polar residues" evidence="17">
    <location>
        <begin position="384"/>
        <end position="393"/>
    </location>
</feature>
<keyword evidence="9 18" id="KW-1133">Transmembrane helix</keyword>
<dbReference type="FunFam" id="1.10.287.70:FF:000093">
    <property type="entry name" value="Calcium channel subunit Cch1"/>
    <property type="match status" value="1"/>
</dbReference>
<feature type="transmembrane region" description="Helical" evidence="18">
    <location>
        <begin position="1210"/>
        <end position="1231"/>
    </location>
</feature>
<feature type="transmembrane region" description="Helical" evidence="18">
    <location>
        <begin position="1291"/>
        <end position="1315"/>
    </location>
</feature>
<dbReference type="InterPro" id="IPR050599">
    <property type="entry name" value="VDCC_alpha-1_subunit"/>
</dbReference>
<feature type="domain" description="Ion transport" evidence="19">
    <location>
        <begin position="457"/>
        <end position="689"/>
    </location>
</feature>
<accession>A0A8I2YJR7</accession>
<feature type="transmembrane region" description="Helical" evidence="18">
    <location>
        <begin position="1419"/>
        <end position="1442"/>
    </location>
</feature>
<dbReference type="GO" id="GO:0005891">
    <property type="term" value="C:voltage-gated calcium channel complex"/>
    <property type="evidence" value="ECO:0007669"/>
    <property type="project" value="InterPro"/>
</dbReference>
<feature type="transmembrane region" description="Helical" evidence="18">
    <location>
        <begin position="926"/>
        <end position="949"/>
    </location>
</feature>
<evidence type="ECO:0000256" key="14">
    <source>
        <dbReference type="ARBA" id="ARBA00061395"/>
    </source>
</evidence>
<feature type="transmembrane region" description="Helical" evidence="18">
    <location>
        <begin position="890"/>
        <end position="914"/>
    </location>
</feature>
<keyword evidence="7 16" id="KW-0106">Calcium</keyword>
<feature type="region of interest" description="Disordered" evidence="17">
    <location>
        <begin position="384"/>
        <end position="416"/>
    </location>
</feature>
<feature type="compositionally biased region" description="Basic and acidic residues" evidence="17">
    <location>
        <begin position="137"/>
        <end position="148"/>
    </location>
</feature>
<keyword evidence="10" id="KW-0406">Ion transport</keyword>
<evidence type="ECO:0000256" key="10">
    <source>
        <dbReference type="ARBA" id="ARBA00023065"/>
    </source>
</evidence>
<feature type="compositionally biased region" description="Basic and acidic residues" evidence="17">
    <location>
        <begin position="2003"/>
        <end position="2014"/>
    </location>
</feature>
<evidence type="ECO:0000259" key="19">
    <source>
        <dbReference type="Pfam" id="PF00520"/>
    </source>
</evidence>